<proteinExistence type="predicted"/>
<feature type="domain" description="Mycothiol-dependent maleylpyruvate isomerase metal-binding" evidence="2">
    <location>
        <begin position="15"/>
        <end position="147"/>
    </location>
</feature>
<evidence type="ECO:0000259" key="2">
    <source>
        <dbReference type="Pfam" id="PF11716"/>
    </source>
</evidence>
<dbReference type="PATRIC" id="fig|927661.3.peg.1749"/>
<evidence type="ECO:0000313" key="4">
    <source>
        <dbReference type="Proteomes" id="UP000021053"/>
    </source>
</evidence>
<feature type="region of interest" description="Disordered" evidence="1">
    <location>
        <begin position="186"/>
        <end position="211"/>
    </location>
</feature>
<dbReference type="OrthoDB" id="4453346at2"/>
<name>A0A010ZPU0_9ACTN</name>
<dbReference type="InterPro" id="IPR024344">
    <property type="entry name" value="MDMPI_metal-binding"/>
</dbReference>
<dbReference type="SUPFAM" id="SSF109854">
    <property type="entry name" value="DinB/YfiT-like putative metalloenzymes"/>
    <property type="match status" value="1"/>
</dbReference>
<dbReference type="AlphaFoldDB" id="A0A010ZPU0"/>
<dbReference type="InterPro" id="IPR034660">
    <property type="entry name" value="DinB/YfiT-like"/>
</dbReference>
<dbReference type="EMBL" id="JFBT01000001">
    <property type="protein sequence ID" value="EXG80694.1"/>
    <property type="molecule type" value="Genomic_DNA"/>
</dbReference>
<accession>A0A010ZPU0</accession>
<organism evidence="3 4">
    <name type="scientific">Cryptosporangium arvum DSM 44712</name>
    <dbReference type="NCBI Taxonomy" id="927661"/>
    <lineage>
        <taxon>Bacteria</taxon>
        <taxon>Bacillati</taxon>
        <taxon>Actinomycetota</taxon>
        <taxon>Actinomycetes</taxon>
        <taxon>Cryptosporangiales</taxon>
        <taxon>Cryptosporangiaceae</taxon>
        <taxon>Cryptosporangium</taxon>
    </lineage>
</organism>
<comment type="caution">
    <text evidence="3">The sequence shown here is derived from an EMBL/GenBank/DDBJ whole genome shotgun (WGS) entry which is preliminary data.</text>
</comment>
<dbReference type="HOGENOM" id="CLU_107588_0_0_11"/>
<reference evidence="3 4" key="1">
    <citation type="submission" date="2013-07" db="EMBL/GenBank/DDBJ databases">
        <authorList>
            <consortium name="DOE Joint Genome Institute"/>
            <person name="Eisen J."/>
            <person name="Huntemann M."/>
            <person name="Han J."/>
            <person name="Chen A."/>
            <person name="Kyrpides N."/>
            <person name="Mavromatis K."/>
            <person name="Markowitz V."/>
            <person name="Palaniappan K."/>
            <person name="Ivanova N."/>
            <person name="Schaumberg A."/>
            <person name="Pati A."/>
            <person name="Liolios K."/>
            <person name="Nordberg H.P."/>
            <person name="Cantor M.N."/>
            <person name="Hua S.X."/>
            <person name="Woyke T."/>
        </authorList>
    </citation>
    <scope>NUCLEOTIDE SEQUENCE [LARGE SCALE GENOMIC DNA]</scope>
    <source>
        <strain evidence="3 4">DSM 44712</strain>
    </source>
</reference>
<feature type="compositionally biased region" description="Basic and acidic residues" evidence="1">
    <location>
        <begin position="194"/>
        <end position="211"/>
    </location>
</feature>
<protein>
    <submittedName>
        <fullName evidence="3">Mycothiol maleylpyruvate isomerase family protein</fullName>
    </submittedName>
</protein>
<dbReference type="Pfam" id="PF11716">
    <property type="entry name" value="MDMPI_N"/>
    <property type="match status" value="1"/>
</dbReference>
<dbReference type="Proteomes" id="UP000021053">
    <property type="component" value="Unassembled WGS sequence"/>
</dbReference>
<gene>
    <name evidence="3" type="ORF">CryarDRAFT_1781</name>
</gene>
<evidence type="ECO:0000313" key="3">
    <source>
        <dbReference type="EMBL" id="EXG80694.1"/>
    </source>
</evidence>
<dbReference type="GO" id="GO:0046872">
    <property type="term" value="F:metal ion binding"/>
    <property type="evidence" value="ECO:0007669"/>
    <property type="project" value="InterPro"/>
</dbReference>
<dbReference type="GO" id="GO:0016853">
    <property type="term" value="F:isomerase activity"/>
    <property type="evidence" value="ECO:0007669"/>
    <property type="project" value="UniProtKB-KW"/>
</dbReference>
<dbReference type="Gene3D" id="1.20.120.450">
    <property type="entry name" value="dinb family like domain"/>
    <property type="match status" value="1"/>
</dbReference>
<dbReference type="RefSeq" id="WP_035849715.1">
    <property type="nucleotide sequence ID" value="NZ_KK073874.1"/>
</dbReference>
<keyword evidence="4" id="KW-1185">Reference proteome</keyword>
<sequence length="211" mass="23041">MEPVTGNDVSLSVNLLRRAFADVPDSAWRVPAGGLRWSCWETLEHLIDDLFTYAIQVAASNPPRDDLVPFDYHSARDGGPANSLFLQANAGTAGLLQALEVCGVFLGSAVRDAPPDRRAHHSFGLSDPEGFAAMGVVETLVHGEDLARGLQRPWEPPADLCARALHRLFPDAPPEAEPWPALLWATGRGSLPGHPDRKDGWRWDSRPADER</sequence>
<keyword evidence="3" id="KW-0670">Pyruvate</keyword>
<keyword evidence="3" id="KW-0413">Isomerase</keyword>
<evidence type="ECO:0000256" key="1">
    <source>
        <dbReference type="SAM" id="MobiDB-lite"/>
    </source>
</evidence>